<dbReference type="EMBL" id="GBXM01105627">
    <property type="protein sequence ID" value="JAH02950.1"/>
    <property type="molecule type" value="Transcribed_RNA"/>
</dbReference>
<accession>A0A0E9PFV7</accession>
<reference evidence="1" key="1">
    <citation type="submission" date="2014-11" db="EMBL/GenBank/DDBJ databases">
        <authorList>
            <person name="Amaro Gonzalez C."/>
        </authorList>
    </citation>
    <scope>NUCLEOTIDE SEQUENCE</scope>
</reference>
<protein>
    <submittedName>
        <fullName evidence="1">Uncharacterized protein</fullName>
    </submittedName>
</protein>
<reference evidence="1" key="2">
    <citation type="journal article" date="2015" name="Fish Shellfish Immunol.">
        <title>Early steps in the European eel (Anguilla anguilla)-Vibrio vulnificus interaction in the gills: Role of the RtxA13 toxin.</title>
        <authorList>
            <person name="Callol A."/>
            <person name="Pajuelo D."/>
            <person name="Ebbesson L."/>
            <person name="Teles M."/>
            <person name="MacKenzie S."/>
            <person name="Amaro C."/>
        </authorList>
    </citation>
    <scope>NUCLEOTIDE SEQUENCE</scope>
</reference>
<name>A0A0E9PFV7_ANGAN</name>
<organism evidence="1">
    <name type="scientific">Anguilla anguilla</name>
    <name type="common">European freshwater eel</name>
    <name type="synonym">Muraena anguilla</name>
    <dbReference type="NCBI Taxonomy" id="7936"/>
    <lineage>
        <taxon>Eukaryota</taxon>
        <taxon>Metazoa</taxon>
        <taxon>Chordata</taxon>
        <taxon>Craniata</taxon>
        <taxon>Vertebrata</taxon>
        <taxon>Euteleostomi</taxon>
        <taxon>Actinopterygii</taxon>
        <taxon>Neopterygii</taxon>
        <taxon>Teleostei</taxon>
        <taxon>Anguilliformes</taxon>
        <taxon>Anguillidae</taxon>
        <taxon>Anguilla</taxon>
    </lineage>
</organism>
<dbReference type="AlphaFoldDB" id="A0A0E9PFV7"/>
<evidence type="ECO:0000313" key="1">
    <source>
        <dbReference type="EMBL" id="JAH02950.1"/>
    </source>
</evidence>
<proteinExistence type="predicted"/>
<sequence>MDQQGDKKTASPNIIFLKMYMK</sequence>